<dbReference type="EMBL" id="CP003740">
    <property type="protein sequence ID" value="AGI67739.1"/>
    <property type="molecule type" value="Genomic_DNA"/>
</dbReference>
<dbReference type="HOGENOM" id="CLU_123859_1_0_5"/>
<evidence type="ECO:0000313" key="2">
    <source>
        <dbReference type="EMBL" id="AGI67739.1"/>
    </source>
</evidence>
<dbReference type="Pfam" id="PF17267">
    <property type="entry name" value="DUF5333"/>
    <property type="match status" value="1"/>
</dbReference>
<dbReference type="KEGG" id="oat:OAN307_c21070"/>
<dbReference type="RefSeq" id="WP_015499762.1">
    <property type="nucleotide sequence ID" value="NC_020911.1"/>
</dbReference>
<protein>
    <submittedName>
        <fullName evidence="2">Uncharacterized protein</fullName>
    </submittedName>
</protein>
<dbReference type="AlphaFoldDB" id="M9R517"/>
<evidence type="ECO:0000256" key="1">
    <source>
        <dbReference type="SAM" id="SignalP"/>
    </source>
</evidence>
<gene>
    <name evidence="2" type="ORF">OAN307_c21070</name>
</gene>
<reference evidence="2 3" key="1">
    <citation type="journal article" date="2013" name="PLoS ONE">
        <title>Poles Apart: Arctic and Antarctic Octadecabacter strains Share High Genome Plasticity and a New Type of Xanthorhodopsin.</title>
        <authorList>
            <person name="Vollmers J."/>
            <person name="Voget S."/>
            <person name="Dietrich S."/>
            <person name="Gollnow K."/>
            <person name="Smits M."/>
            <person name="Meyer K."/>
            <person name="Brinkhoff T."/>
            <person name="Simon M."/>
            <person name="Daniel R."/>
        </authorList>
    </citation>
    <scope>NUCLEOTIDE SEQUENCE [LARGE SCALE GENOMIC DNA]</scope>
    <source>
        <strain evidence="2 3">307</strain>
    </source>
</reference>
<keyword evidence="3" id="KW-1185">Reference proteome</keyword>
<evidence type="ECO:0000313" key="3">
    <source>
        <dbReference type="Proteomes" id="UP000005307"/>
    </source>
</evidence>
<feature type="chain" id="PRO_5004102012" evidence="1">
    <location>
        <begin position="25"/>
        <end position="133"/>
    </location>
</feature>
<feature type="signal peptide" evidence="1">
    <location>
        <begin position="1"/>
        <end position="24"/>
    </location>
</feature>
<accession>M9R517</accession>
<sequence length="133" mass="14439">MTTHKKMITAAVLGMTLIATTATANPANVERVTEGLIATGMAYELSEKCGDVDARLLRGLNFLFGLKAHLRQLGYSNAEVDAFVDDRAEKDRLEAIARERLTALGVRTDDAVTYCTVARAQIAQGTQVGRLLR</sequence>
<dbReference type="OrthoDB" id="7658992at2"/>
<organism evidence="2 3">
    <name type="scientific">Octadecabacter antarcticus 307</name>
    <dbReference type="NCBI Taxonomy" id="391626"/>
    <lineage>
        <taxon>Bacteria</taxon>
        <taxon>Pseudomonadati</taxon>
        <taxon>Pseudomonadota</taxon>
        <taxon>Alphaproteobacteria</taxon>
        <taxon>Rhodobacterales</taxon>
        <taxon>Roseobacteraceae</taxon>
        <taxon>Octadecabacter</taxon>
    </lineage>
</organism>
<dbReference type="STRING" id="391626.OAN307_c21070"/>
<keyword evidence="1" id="KW-0732">Signal</keyword>
<dbReference type="InterPro" id="IPR020349">
    <property type="entry name" value="Uncharacterised_14.7kDa"/>
</dbReference>
<proteinExistence type="predicted"/>
<dbReference type="eggNOG" id="ENOG50330KF">
    <property type="taxonomic scope" value="Bacteria"/>
</dbReference>
<dbReference type="Proteomes" id="UP000005307">
    <property type="component" value="Chromosome"/>
</dbReference>
<name>M9R517_9RHOB</name>